<evidence type="ECO:0000313" key="4">
    <source>
        <dbReference type="Proteomes" id="UP001195914"/>
    </source>
</evidence>
<proteinExistence type="inferred from homology"/>
<dbReference type="PANTHER" id="PTHR13191:SF0">
    <property type="entry name" value="RIBOSOMAL RNA-PROCESSING PROTEIN 7 HOMOLOG A-RELATED"/>
    <property type="match status" value="1"/>
</dbReference>
<dbReference type="InterPro" id="IPR024326">
    <property type="entry name" value="RRP7_C"/>
</dbReference>
<dbReference type="Proteomes" id="UP001195914">
    <property type="component" value="Unassembled WGS sequence"/>
</dbReference>
<dbReference type="GO" id="GO:0032545">
    <property type="term" value="C:CURI complex"/>
    <property type="evidence" value="ECO:0007669"/>
    <property type="project" value="TreeGrafter"/>
</dbReference>
<evidence type="ECO:0000313" key="3">
    <source>
        <dbReference type="EMBL" id="KAK1933400.1"/>
    </source>
</evidence>
<reference evidence="3" key="1">
    <citation type="journal article" date="2014" name="Nucleic Acids Res.">
        <title>The evolutionary dynamics of variant antigen genes in Babesia reveal a history of genomic innovation underlying host-parasite interaction.</title>
        <authorList>
            <person name="Jackson A.P."/>
            <person name="Otto T.D."/>
            <person name="Darby A."/>
            <person name="Ramaprasad A."/>
            <person name="Xia D."/>
            <person name="Echaide I.E."/>
            <person name="Farber M."/>
            <person name="Gahlot S."/>
            <person name="Gamble J."/>
            <person name="Gupta D."/>
            <person name="Gupta Y."/>
            <person name="Jackson L."/>
            <person name="Malandrin L."/>
            <person name="Malas T.B."/>
            <person name="Moussa E."/>
            <person name="Nair M."/>
            <person name="Reid A.J."/>
            <person name="Sanders M."/>
            <person name="Sharma J."/>
            <person name="Tracey A."/>
            <person name="Quail M.A."/>
            <person name="Weir W."/>
            <person name="Wastling J.M."/>
            <person name="Hall N."/>
            <person name="Willadsen P."/>
            <person name="Lingelbach K."/>
            <person name="Shiels B."/>
            <person name="Tait A."/>
            <person name="Berriman M."/>
            <person name="Allred D.R."/>
            <person name="Pain A."/>
        </authorList>
    </citation>
    <scope>NUCLEOTIDE SEQUENCE</scope>
    <source>
        <strain evidence="3">1802A</strain>
    </source>
</reference>
<sequence length="234" mass="26255">MDYKNKDILLFQSIHGLPFYSQVLCTLHRNHGSTASNNALPNNRTLFLKSLDPLVSKDQLIRGLSSLGDVDVTAVSKHASSDGKLPYCRGLYHAVFKNAKVIKKLLGVKERGVNTVIPAKTHISKDTDTFLLSTLKRRRAQYRGMDILQKNADECLMEYDIATDIQRRLDQEVTVDEEGFTLVTTGPEPIRDVTRRSVKRKSTAPATTLNFYRFPNKEAVMAAMQAEATLNKAE</sequence>
<dbReference type="Pfam" id="PF12923">
    <property type="entry name" value="RRP7"/>
    <property type="match status" value="1"/>
</dbReference>
<reference evidence="3" key="2">
    <citation type="submission" date="2021-05" db="EMBL/GenBank/DDBJ databases">
        <authorList>
            <person name="Pain A."/>
        </authorList>
    </citation>
    <scope>NUCLEOTIDE SEQUENCE</scope>
    <source>
        <strain evidence="3">1802A</strain>
    </source>
</reference>
<gene>
    <name evidence="3" type="ORF">X943_003488</name>
</gene>
<feature type="domain" description="Ribosomal RNA-processing protein 7 C-terminal" evidence="2">
    <location>
        <begin position="143"/>
        <end position="225"/>
    </location>
</feature>
<comment type="similarity">
    <text evidence="1">Belongs to the RRP7 family.</text>
</comment>
<name>A0AAD9G7S8_BABDI</name>
<dbReference type="InterPro" id="IPR040446">
    <property type="entry name" value="RRP7"/>
</dbReference>
<accession>A0AAD9G7S8</accession>
<evidence type="ECO:0000256" key="1">
    <source>
        <dbReference type="ARBA" id="ARBA00006110"/>
    </source>
</evidence>
<keyword evidence="4" id="KW-1185">Reference proteome</keyword>
<dbReference type="EMBL" id="JAHBMH010000073">
    <property type="protein sequence ID" value="KAK1933400.1"/>
    <property type="molecule type" value="Genomic_DNA"/>
</dbReference>
<protein>
    <recommendedName>
        <fullName evidence="2">Ribosomal RNA-processing protein 7 C-terminal domain-containing protein</fullName>
    </recommendedName>
</protein>
<dbReference type="AlphaFoldDB" id="A0AAD9G7S8"/>
<dbReference type="PANTHER" id="PTHR13191">
    <property type="entry name" value="RIBOSOMAL RNA PROCESSING PROTEIN 7-RELATED"/>
    <property type="match status" value="1"/>
</dbReference>
<organism evidence="3 4">
    <name type="scientific">Babesia divergens</name>
    <dbReference type="NCBI Taxonomy" id="32595"/>
    <lineage>
        <taxon>Eukaryota</taxon>
        <taxon>Sar</taxon>
        <taxon>Alveolata</taxon>
        <taxon>Apicomplexa</taxon>
        <taxon>Aconoidasida</taxon>
        <taxon>Piroplasmida</taxon>
        <taxon>Babesiidae</taxon>
        <taxon>Babesia</taxon>
    </lineage>
</organism>
<comment type="caution">
    <text evidence="3">The sequence shown here is derived from an EMBL/GenBank/DDBJ whole genome shotgun (WGS) entry which is preliminary data.</text>
</comment>
<dbReference type="GO" id="GO:0034456">
    <property type="term" value="C:UTP-C complex"/>
    <property type="evidence" value="ECO:0007669"/>
    <property type="project" value="TreeGrafter"/>
</dbReference>
<dbReference type="GO" id="GO:0006364">
    <property type="term" value="P:rRNA processing"/>
    <property type="evidence" value="ECO:0007669"/>
    <property type="project" value="TreeGrafter"/>
</dbReference>
<dbReference type="GO" id="GO:0000028">
    <property type="term" value="P:ribosomal small subunit assembly"/>
    <property type="evidence" value="ECO:0007669"/>
    <property type="project" value="TreeGrafter"/>
</dbReference>
<evidence type="ECO:0000259" key="2">
    <source>
        <dbReference type="Pfam" id="PF12923"/>
    </source>
</evidence>